<name>A0A2S0UNZ1_9RHOB</name>
<evidence type="ECO:0000256" key="2">
    <source>
        <dbReference type="SAM" id="SignalP"/>
    </source>
</evidence>
<evidence type="ECO:0000259" key="5">
    <source>
        <dbReference type="Pfam" id="PF13629"/>
    </source>
</evidence>
<dbReference type="InterPro" id="IPR004846">
    <property type="entry name" value="T2SS/T3SS_dom"/>
</dbReference>
<comment type="similarity">
    <text evidence="1">Belongs to the bacterial secretin family.</text>
</comment>
<feature type="signal peptide" evidence="2">
    <location>
        <begin position="1"/>
        <end position="39"/>
    </location>
</feature>
<dbReference type="Pfam" id="PF00263">
    <property type="entry name" value="Secretin"/>
    <property type="match status" value="1"/>
</dbReference>
<dbReference type="PANTHER" id="PTHR30332:SF17">
    <property type="entry name" value="TYPE IV PILIATION SYSTEM PROTEIN DR_0774-RELATED"/>
    <property type="match status" value="1"/>
</dbReference>
<dbReference type="Proteomes" id="UP000244496">
    <property type="component" value="Chromosome"/>
</dbReference>
<feature type="chain" id="PRO_5015459730" evidence="2">
    <location>
        <begin position="40"/>
        <end position="473"/>
    </location>
</feature>
<dbReference type="PRINTS" id="PR00811">
    <property type="entry name" value="BCTERIALGSPD"/>
</dbReference>
<dbReference type="InterPro" id="IPR001775">
    <property type="entry name" value="GspD/PilQ"/>
</dbReference>
<feature type="domain" description="Pilus formation protein N-terminal" evidence="5">
    <location>
        <begin position="53"/>
        <end position="120"/>
    </location>
</feature>
<sequence length="473" mass="50601">MKHIQDIKRRFTAAGLRGLTLALAAASVMSAAVPNAVHAQQSRFVTLGTMVDPIVVTPGFTMTVEVDKPYTDLVVGNPGVADVFPLTDRSVYIQGNAPGATNVALYDASKKLIGSVIVQVRVDFGELQDAIDRAVPSANVEVSNVNNRIRLSGDVRDGLDLQRIVDIAQQYTAADVPVVNSIRVVDPQQVQLDVRILEVNRDAGRSLGVQLAGGDFLGADVADVGTRISGVLRLAGNQVDVVINALEEKGLARRLANPQLVTSNGIEANFLVGGQVPITINQPNADNTSSTPTTVFRDVGVKLSFLPKVLDGGMISLRVQPEVSDIDETLSGTNDQPGFSTRRADTTVSLLDGQSFAIAGLLQVSNERDISQTPWLGQLPVLGALFRSTGFQKRETDLVILVTPHLVDPASPNQPLRSPLENTASSNDVEMFLLGMLEVDRKTINGFRSGEGVIGPYGHMINLEFDDALITKK</sequence>
<feature type="domain" description="BON" evidence="4">
    <location>
        <begin position="127"/>
        <end position="185"/>
    </location>
</feature>
<evidence type="ECO:0000256" key="1">
    <source>
        <dbReference type="RuleBase" id="RU004003"/>
    </source>
</evidence>
<evidence type="ECO:0000313" key="6">
    <source>
        <dbReference type="EMBL" id="AWB49512.1"/>
    </source>
</evidence>
<feature type="domain" description="Type II/III secretion system secretin-like" evidence="3">
    <location>
        <begin position="245"/>
        <end position="408"/>
    </location>
</feature>
<keyword evidence="2" id="KW-0732">Signal</keyword>
<dbReference type="Pfam" id="PF04972">
    <property type="entry name" value="BON"/>
    <property type="match status" value="1"/>
</dbReference>
<reference evidence="6 7" key="1">
    <citation type="submission" date="2018-04" db="EMBL/GenBank/DDBJ databases">
        <title>Genome sequencing of Gemmobacter.</title>
        <authorList>
            <person name="Yi H."/>
            <person name="Baek M.-G."/>
        </authorList>
    </citation>
    <scope>NUCLEOTIDE SEQUENCE [LARGE SCALE GENOMIC DNA]</scope>
    <source>
        <strain evidence="6 7">HYN0069</strain>
    </source>
</reference>
<organism evidence="6 7">
    <name type="scientific">Paragemmobacter aquarius</name>
    <dbReference type="NCBI Taxonomy" id="2169400"/>
    <lineage>
        <taxon>Bacteria</taxon>
        <taxon>Pseudomonadati</taxon>
        <taxon>Pseudomonadota</taxon>
        <taxon>Alphaproteobacteria</taxon>
        <taxon>Rhodobacterales</taxon>
        <taxon>Paracoccaceae</taxon>
        <taxon>Paragemmobacter</taxon>
    </lineage>
</organism>
<evidence type="ECO:0000259" key="4">
    <source>
        <dbReference type="Pfam" id="PF04972"/>
    </source>
</evidence>
<dbReference type="InterPro" id="IPR032789">
    <property type="entry name" value="T2SS-T3SS_pil_N"/>
</dbReference>
<evidence type="ECO:0000259" key="3">
    <source>
        <dbReference type="Pfam" id="PF00263"/>
    </source>
</evidence>
<dbReference type="PANTHER" id="PTHR30332">
    <property type="entry name" value="PROBABLE GENERAL SECRETION PATHWAY PROTEIN D"/>
    <property type="match status" value="1"/>
</dbReference>
<protein>
    <submittedName>
        <fullName evidence="6">Pilus assembly protein CpaC</fullName>
    </submittedName>
</protein>
<dbReference type="GO" id="GO:0009306">
    <property type="term" value="P:protein secretion"/>
    <property type="evidence" value="ECO:0007669"/>
    <property type="project" value="InterPro"/>
</dbReference>
<dbReference type="EMBL" id="CP028918">
    <property type="protein sequence ID" value="AWB49512.1"/>
    <property type="molecule type" value="Genomic_DNA"/>
</dbReference>
<dbReference type="InterPro" id="IPR050810">
    <property type="entry name" value="Bact_Secretion_Sys_Channel"/>
</dbReference>
<dbReference type="RefSeq" id="WP_108436329.1">
    <property type="nucleotide sequence ID" value="NZ_CP028918.1"/>
</dbReference>
<dbReference type="InterPro" id="IPR007055">
    <property type="entry name" value="BON_dom"/>
</dbReference>
<evidence type="ECO:0000313" key="7">
    <source>
        <dbReference type="Proteomes" id="UP000244496"/>
    </source>
</evidence>
<dbReference type="OrthoDB" id="9775455at2"/>
<accession>A0A2S0UNZ1</accession>
<dbReference type="GO" id="GO:0015627">
    <property type="term" value="C:type II protein secretion system complex"/>
    <property type="evidence" value="ECO:0007669"/>
    <property type="project" value="TreeGrafter"/>
</dbReference>
<dbReference type="KEGG" id="geh:HYN69_14290"/>
<keyword evidence="7" id="KW-1185">Reference proteome</keyword>
<gene>
    <name evidence="6" type="ORF">HYN69_14290</name>
</gene>
<proteinExistence type="inferred from homology"/>
<dbReference type="Pfam" id="PF13629">
    <property type="entry name" value="T2SS-T3SS_pil_N"/>
    <property type="match status" value="1"/>
</dbReference>
<dbReference type="AlphaFoldDB" id="A0A2S0UNZ1"/>